<comment type="caution">
    <text evidence="2">The sequence shown here is derived from an EMBL/GenBank/DDBJ whole genome shotgun (WGS) entry which is preliminary data.</text>
</comment>
<proteinExistence type="predicted"/>
<feature type="transmembrane region" description="Helical" evidence="1">
    <location>
        <begin position="53"/>
        <end position="73"/>
    </location>
</feature>
<evidence type="ECO:0000313" key="2">
    <source>
        <dbReference type="EMBL" id="OEU39524.1"/>
    </source>
</evidence>
<gene>
    <name evidence="2" type="ORF">AJ89_07540</name>
</gene>
<evidence type="ECO:0000313" key="3">
    <source>
        <dbReference type="Proteomes" id="UP000176236"/>
    </source>
</evidence>
<dbReference type="RefSeq" id="WP_014735016.1">
    <property type="nucleotide sequence ID" value="NZ_CM007353.1"/>
</dbReference>
<keyword evidence="1" id="KW-1133">Transmembrane helix</keyword>
<accession>A0A1E7G3H7</accession>
<sequence>MIQIILTISTIIFVLYRQLSEQMVKHRTKNYIIIIIIGLSLVATQSSGMKWNVSLITIIILGDILFPSLLGWLRAKYTIIWTNKNQIVMRKGNIVTIVLWLIYIIGHGALTYFVRDNENFMLFSIGISLLVQREVIWINSRKKFSIQIRNNERLQLYKK</sequence>
<feature type="transmembrane region" description="Helical" evidence="1">
    <location>
        <begin position="94"/>
        <end position="114"/>
    </location>
</feature>
<keyword evidence="1" id="KW-0472">Membrane</keyword>
<dbReference type="AlphaFoldDB" id="A0A1E7G3H7"/>
<organism evidence="2 3">
    <name type="scientific">Lactococcus cremoris subsp. cremoris IBB477</name>
    <dbReference type="NCBI Taxonomy" id="1449093"/>
    <lineage>
        <taxon>Bacteria</taxon>
        <taxon>Bacillati</taxon>
        <taxon>Bacillota</taxon>
        <taxon>Bacilli</taxon>
        <taxon>Lactobacillales</taxon>
        <taxon>Streptococcaceae</taxon>
        <taxon>Lactococcus</taxon>
        <taxon>Lactococcus cremoris subsp. cremoris</taxon>
    </lineage>
</organism>
<dbReference type="Proteomes" id="UP000176236">
    <property type="component" value="Chromosome"/>
</dbReference>
<protein>
    <submittedName>
        <fullName evidence="2">Uncharacterized protein</fullName>
    </submittedName>
</protein>
<evidence type="ECO:0000256" key="1">
    <source>
        <dbReference type="SAM" id="Phobius"/>
    </source>
</evidence>
<keyword evidence="1" id="KW-0812">Transmembrane</keyword>
<reference evidence="2 3" key="1">
    <citation type="journal article" date="2016" name="Appl. Microbiol. Biotechnol.">
        <title>Adhesion of the genome-sequenced Lactococcus lactis subsp. cremoris IBB477 strain is mediated by specific molecular determinants.</title>
        <authorList>
            <person name="Radziwill-Bienkowska J.M."/>
            <person name="Le D.T."/>
            <person name="Szczesny P."/>
            <person name="Duviau M.P."/>
            <person name="Aleksandrzak-Piekarczyk T."/>
            <person name="Loubiere P."/>
            <person name="Mercier-Bonin M."/>
            <person name="Bardowski J.K."/>
            <person name="Kowalczyk M."/>
        </authorList>
    </citation>
    <scope>NUCLEOTIDE SEQUENCE [LARGE SCALE GENOMIC DNA]</scope>
    <source>
        <strain evidence="2 3">IBB477</strain>
    </source>
</reference>
<feature type="transmembrane region" description="Helical" evidence="1">
    <location>
        <begin position="30"/>
        <end position="47"/>
    </location>
</feature>
<dbReference type="EMBL" id="JMMZ01000022">
    <property type="protein sequence ID" value="OEU39524.1"/>
    <property type="molecule type" value="Genomic_DNA"/>
</dbReference>
<name>A0A1E7G3H7_LACLC</name>